<evidence type="ECO:0000259" key="1">
    <source>
        <dbReference type="Pfam" id="PF13358"/>
    </source>
</evidence>
<organism evidence="2 3">
    <name type="scientific">Laspinema olomoucense D3b</name>
    <dbReference type="NCBI Taxonomy" id="2953688"/>
    <lineage>
        <taxon>Bacteria</taxon>
        <taxon>Bacillati</taxon>
        <taxon>Cyanobacteriota</taxon>
        <taxon>Cyanophyceae</taxon>
        <taxon>Oscillatoriophycideae</taxon>
        <taxon>Oscillatoriales</taxon>
        <taxon>Laspinemataceae</taxon>
        <taxon>Laspinema</taxon>
        <taxon>Laspinema olomoucense</taxon>
    </lineage>
</organism>
<dbReference type="EMBL" id="JAMXFA010000101">
    <property type="protein sequence ID" value="MCT7981662.1"/>
    <property type="molecule type" value="Genomic_DNA"/>
</dbReference>
<feature type="domain" description="Tc1-like transposase DDE" evidence="1">
    <location>
        <begin position="169"/>
        <end position="309"/>
    </location>
</feature>
<dbReference type="InterPro" id="IPR036397">
    <property type="entry name" value="RNaseH_sf"/>
</dbReference>
<dbReference type="NCBIfam" id="NF033545">
    <property type="entry name" value="transpos_IS630"/>
    <property type="match status" value="1"/>
</dbReference>
<dbReference type="RefSeq" id="WP_261237809.1">
    <property type="nucleotide sequence ID" value="NZ_JAMXFA010000101.1"/>
</dbReference>
<dbReference type="Pfam" id="PF13358">
    <property type="entry name" value="DDE_3"/>
    <property type="match status" value="1"/>
</dbReference>
<dbReference type="InterPro" id="IPR038717">
    <property type="entry name" value="Tc1-like_DDE_dom"/>
</dbReference>
<proteinExistence type="predicted"/>
<dbReference type="InterPro" id="IPR047655">
    <property type="entry name" value="Transpos_IS630-like"/>
</dbReference>
<dbReference type="PANTHER" id="PTHR46564:SF1">
    <property type="entry name" value="TRANSPOSASE"/>
    <property type="match status" value="1"/>
</dbReference>
<dbReference type="SUPFAM" id="SSF46689">
    <property type="entry name" value="Homeodomain-like"/>
    <property type="match status" value="1"/>
</dbReference>
<protein>
    <submittedName>
        <fullName evidence="2">IS630 family transposase</fullName>
    </submittedName>
</protein>
<comment type="caution">
    <text evidence="2">The sequence shown here is derived from an EMBL/GenBank/DDBJ whole genome shotgun (WGS) entry which is preliminary data.</text>
</comment>
<dbReference type="Proteomes" id="UP001525961">
    <property type="component" value="Unassembled WGS sequence"/>
</dbReference>
<dbReference type="Gene3D" id="3.30.420.10">
    <property type="entry name" value="Ribonuclease H-like superfamily/Ribonuclease H"/>
    <property type="match status" value="1"/>
</dbReference>
<sequence length="331" mass="39338">MKFINLCPETEKMLERIYHDSQHHKVRQRAHCILLSHRGFKMEKLLEVFKISRRTLQYWFQHWEQSKLPGLYDQPGRGRKPKLTTPQKQQVREWIKAEPKNLNKVINQVQEEWGIKVSKDTIKRGAKQLGMTWRRMKRGLAGSPFDWEYEFKLEKLKELKELDKTGKIDLRFLDESGMSLTPSIPYGWQDKKERTVIPSASSKRLNILGVMNRQNELEYELYSGNLNSAKLIKFLDKFSKKITKRTVVVMDQASIHTSKAVVGKLEEWETKNLEIFWLPPYSPELNLIEILWKFIKHEWIKIEAYKNWQNLVDYVTNVLENLGKEYAINFA</sequence>
<gene>
    <name evidence="2" type="ORF">NG792_28475</name>
</gene>
<dbReference type="Pfam" id="PF13565">
    <property type="entry name" value="HTH_32"/>
    <property type="match status" value="1"/>
</dbReference>
<evidence type="ECO:0000313" key="3">
    <source>
        <dbReference type="Proteomes" id="UP001525961"/>
    </source>
</evidence>
<dbReference type="PANTHER" id="PTHR46564">
    <property type="entry name" value="TRANSPOSASE"/>
    <property type="match status" value="1"/>
</dbReference>
<reference evidence="2 3" key="1">
    <citation type="journal article" date="2022" name="Front. Microbiol.">
        <title>High genomic differentiation and limited gene flow indicate recent cryptic speciation within the genus Laspinema (cyanobacteria).</title>
        <authorList>
            <person name="Stanojkovic A."/>
            <person name="Skoupy S."/>
            <person name="Skaloud P."/>
            <person name="Dvorak P."/>
        </authorList>
    </citation>
    <scope>NUCLEOTIDE SEQUENCE [LARGE SCALE GENOMIC DNA]</scope>
    <source>
        <strain evidence="2 3">D3b</strain>
    </source>
</reference>
<accession>A0ABT2NGI9</accession>
<name>A0ABT2NGI9_9CYAN</name>
<dbReference type="InterPro" id="IPR009057">
    <property type="entry name" value="Homeodomain-like_sf"/>
</dbReference>
<evidence type="ECO:0000313" key="2">
    <source>
        <dbReference type="EMBL" id="MCT7981662.1"/>
    </source>
</evidence>
<keyword evidence="3" id="KW-1185">Reference proteome</keyword>